<comment type="caution">
    <text evidence="2">The sequence shown here is derived from an EMBL/GenBank/DDBJ whole genome shotgun (WGS) entry which is preliminary data.</text>
</comment>
<evidence type="ECO:0000313" key="2">
    <source>
        <dbReference type="EMBL" id="SPW30687.1"/>
    </source>
</evidence>
<dbReference type="InterPro" id="IPR039424">
    <property type="entry name" value="SBP_5"/>
</dbReference>
<dbReference type="Pfam" id="PF00496">
    <property type="entry name" value="SBP_bac_5"/>
    <property type="match status" value="1"/>
</dbReference>
<accession>A0A8B4H8D5</accession>
<organism evidence="2 3">
    <name type="scientific">Corynebacterium matruchotii</name>
    <dbReference type="NCBI Taxonomy" id="43768"/>
    <lineage>
        <taxon>Bacteria</taxon>
        <taxon>Bacillati</taxon>
        <taxon>Actinomycetota</taxon>
        <taxon>Actinomycetes</taxon>
        <taxon>Mycobacteriales</taxon>
        <taxon>Corynebacteriaceae</taxon>
        <taxon>Corynebacterium</taxon>
    </lineage>
</organism>
<dbReference type="AlphaFoldDB" id="A0A8B4H8D5"/>
<dbReference type="PANTHER" id="PTHR30290">
    <property type="entry name" value="PERIPLASMIC BINDING COMPONENT OF ABC TRANSPORTER"/>
    <property type="match status" value="1"/>
</dbReference>
<evidence type="ECO:0000259" key="1">
    <source>
        <dbReference type="Pfam" id="PF00496"/>
    </source>
</evidence>
<dbReference type="Proteomes" id="UP000249886">
    <property type="component" value="Unassembled WGS sequence"/>
</dbReference>
<gene>
    <name evidence="2" type="primary">oppA4</name>
    <name evidence="2" type="ORF">NCTC10254_01788</name>
</gene>
<sequence length="559" mass="60689">MGGRRFFVPRCRIRHCKGVDKRGTGYHLAMASQTTTRSLALIMATILLVTGCSNSKTEETKAEHSFGYVLDDYLINTNVTTGIGFSSNIHQLVGRIYPGAFVNGPEGQRIPNTDLVEARALPGAPMRVEYQITDKAVYSDGQPVTCDSFLLAQVAATSRPLFDSYNPLMDQIDTINCQPGNKTATVVFKGNFGPRWRYLFSGGTLLPAHAIAAKANMSLADLNTALHNRDLPRLQQVAQVWNSGFDLGKFDPALQVSSGPFLVQSVAPDGAVTLVRNDKYYGEPAVLDKLIVYPKGTDLHKLADAGNLHIAEADSKTDTNWIDRNDNKNPYIVKANPGVLAEHLILASAGVLADQADRQAFAACVDQAAVAQASSKESGVEVQPVALRTIRPGDSIATHLKEISDQHLGVNIDQAKKLTGKTIRIGYFAPDKRKMAMVAAIKASCEPAGITILDVSNEAASVSNLPFSYQDEDGVDQATDGKADAVLQALDPQFSFPYVANPASDIEVARREENLSWDYTRTIPLAVQPRVLVLNKSVEGIAENTDLFGVGWNMDRWKE</sequence>
<dbReference type="SUPFAM" id="SSF53850">
    <property type="entry name" value="Periplasmic binding protein-like II"/>
    <property type="match status" value="1"/>
</dbReference>
<proteinExistence type="predicted"/>
<dbReference type="Gene3D" id="3.10.105.10">
    <property type="entry name" value="Dipeptide-binding Protein, Domain 3"/>
    <property type="match status" value="1"/>
</dbReference>
<dbReference type="EMBL" id="UARK01000023">
    <property type="protein sequence ID" value="SPW30687.1"/>
    <property type="molecule type" value="Genomic_DNA"/>
</dbReference>
<name>A0A8B4H8D5_9CORY</name>
<dbReference type="PANTHER" id="PTHR30290:SF65">
    <property type="entry name" value="MONOACYL PHOSPHATIDYLINOSITOL TETRAMANNOSIDE-BINDING PROTEIN LPQW-RELATED"/>
    <property type="match status" value="1"/>
</dbReference>
<reference evidence="2 3" key="1">
    <citation type="submission" date="2018-06" db="EMBL/GenBank/DDBJ databases">
        <authorList>
            <consortium name="Pathogen Informatics"/>
            <person name="Doyle S."/>
        </authorList>
    </citation>
    <scope>NUCLEOTIDE SEQUENCE [LARGE SCALE GENOMIC DNA]</scope>
    <source>
        <strain evidence="2 3">NCTC10254</strain>
    </source>
</reference>
<protein>
    <submittedName>
        <fullName evidence="2">Oligopeptide-binding protein OppA</fullName>
    </submittedName>
</protein>
<dbReference type="GO" id="GO:1904680">
    <property type="term" value="F:peptide transmembrane transporter activity"/>
    <property type="evidence" value="ECO:0007669"/>
    <property type="project" value="TreeGrafter"/>
</dbReference>
<dbReference type="Gene3D" id="3.40.190.10">
    <property type="entry name" value="Periplasmic binding protein-like II"/>
    <property type="match status" value="1"/>
</dbReference>
<feature type="domain" description="Solute-binding protein family 5" evidence="1">
    <location>
        <begin position="129"/>
        <end position="450"/>
    </location>
</feature>
<dbReference type="InterPro" id="IPR000914">
    <property type="entry name" value="SBP_5_dom"/>
</dbReference>
<dbReference type="Gene3D" id="3.90.76.10">
    <property type="entry name" value="Dipeptide-binding Protein, Domain 1"/>
    <property type="match status" value="1"/>
</dbReference>
<evidence type="ECO:0000313" key="3">
    <source>
        <dbReference type="Proteomes" id="UP000249886"/>
    </source>
</evidence>
<dbReference type="GO" id="GO:0015833">
    <property type="term" value="P:peptide transport"/>
    <property type="evidence" value="ECO:0007669"/>
    <property type="project" value="TreeGrafter"/>
</dbReference>